<dbReference type="GO" id="GO:0005886">
    <property type="term" value="C:plasma membrane"/>
    <property type="evidence" value="ECO:0007669"/>
    <property type="project" value="TreeGrafter"/>
</dbReference>
<dbReference type="PANTHER" id="PTHR39428">
    <property type="entry name" value="F420H(2)-DEPENDENT QUINONE REDUCTASE RV1261C"/>
    <property type="match status" value="1"/>
</dbReference>
<comment type="catalytic activity">
    <reaction evidence="2">
        <text>oxidized coenzyme F420-(gamma-L-Glu)(n) + a quinol + H(+) = reduced coenzyme F420-(gamma-L-Glu)(n) + a quinone</text>
        <dbReference type="Rhea" id="RHEA:39663"/>
        <dbReference type="Rhea" id="RHEA-COMP:12939"/>
        <dbReference type="Rhea" id="RHEA-COMP:14378"/>
        <dbReference type="ChEBI" id="CHEBI:15378"/>
        <dbReference type="ChEBI" id="CHEBI:24646"/>
        <dbReference type="ChEBI" id="CHEBI:132124"/>
        <dbReference type="ChEBI" id="CHEBI:133980"/>
        <dbReference type="ChEBI" id="CHEBI:139511"/>
    </reaction>
</comment>
<keyword evidence="4" id="KW-1185">Reference proteome</keyword>
<proteinExistence type="inferred from homology"/>
<dbReference type="Pfam" id="PF04075">
    <property type="entry name" value="F420H2_quin_red"/>
    <property type="match status" value="1"/>
</dbReference>
<dbReference type="GO" id="GO:0070967">
    <property type="term" value="F:coenzyme F420 binding"/>
    <property type="evidence" value="ECO:0007669"/>
    <property type="project" value="TreeGrafter"/>
</dbReference>
<evidence type="ECO:0000313" key="3">
    <source>
        <dbReference type="EMBL" id="QBD80821.1"/>
    </source>
</evidence>
<evidence type="ECO:0000313" key="4">
    <source>
        <dbReference type="Proteomes" id="UP000290365"/>
    </source>
</evidence>
<sequence length="160" mass="18098">MNFVRLIGEEYMSMNYEEAARRAKTLNPQIIEEFRANGGKVKNFPGPEFLLLHTRGARTNQPHITPVRYIKDGHAYVIVASNAGSPRNPNWYYNILAHPNEVMIEVGTEQLNVHATVAPPAERERLFAELVRQAPDFAKAQEGTSRIMPMVLLERVAEKG</sequence>
<dbReference type="PANTHER" id="PTHR39428:SF1">
    <property type="entry name" value="F420H(2)-DEPENDENT QUINONE REDUCTASE RV1261C"/>
    <property type="match status" value="1"/>
</dbReference>
<dbReference type="NCBIfam" id="TIGR00026">
    <property type="entry name" value="hi_GC_TIGR00026"/>
    <property type="match status" value="1"/>
</dbReference>
<dbReference type="AlphaFoldDB" id="A0A4V0YZT3"/>
<evidence type="ECO:0000256" key="2">
    <source>
        <dbReference type="ARBA" id="ARBA00049106"/>
    </source>
</evidence>
<comment type="similarity">
    <text evidence="1">Belongs to the F420H(2)-dependent quinone reductase family.</text>
</comment>
<dbReference type="Proteomes" id="UP000290365">
    <property type="component" value="Chromosome"/>
</dbReference>
<reference evidence="3 4" key="1">
    <citation type="submission" date="2019-01" db="EMBL/GenBank/DDBJ databases">
        <title>Ktedonosporobacter rubrisoli SCAWS-G2.</title>
        <authorList>
            <person name="Huang Y."/>
            <person name="Yan B."/>
        </authorList>
    </citation>
    <scope>NUCLEOTIDE SEQUENCE [LARGE SCALE GENOMIC DNA]</scope>
    <source>
        <strain evidence="3 4">SCAWS-G2</strain>
    </source>
</reference>
<dbReference type="KEGG" id="kbs:EPA93_34585"/>
<accession>A0A4V0YZT3</accession>
<dbReference type="InterPro" id="IPR012349">
    <property type="entry name" value="Split_barrel_FMN-bd"/>
</dbReference>
<dbReference type="GO" id="GO:0016491">
    <property type="term" value="F:oxidoreductase activity"/>
    <property type="evidence" value="ECO:0007669"/>
    <property type="project" value="InterPro"/>
</dbReference>
<dbReference type="InterPro" id="IPR004378">
    <property type="entry name" value="F420H2_quin_Rdtase"/>
</dbReference>
<dbReference type="EMBL" id="CP035758">
    <property type="protein sequence ID" value="QBD80821.1"/>
    <property type="molecule type" value="Genomic_DNA"/>
</dbReference>
<organism evidence="3 4">
    <name type="scientific">Ktedonosporobacter rubrisoli</name>
    <dbReference type="NCBI Taxonomy" id="2509675"/>
    <lineage>
        <taxon>Bacteria</taxon>
        <taxon>Bacillati</taxon>
        <taxon>Chloroflexota</taxon>
        <taxon>Ktedonobacteria</taxon>
        <taxon>Ktedonobacterales</taxon>
        <taxon>Ktedonosporobacteraceae</taxon>
        <taxon>Ktedonosporobacter</taxon>
    </lineage>
</organism>
<protein>
    <submittedName>
        <fullName evidence="3">Nitroreductase family deazaflavin-dependent oxidoreductase</fullName>
    </submittedName>
</protein>
<name>A0A4V0YZT3_KTERU</name>
<evidence type="ECO:0000256" key="1">
    <source>
        <dbReference type="ARBA" id="ARBA00008710"/>
    </source>
</evidence>
<dbReference type="Gene3D" id="2.30.110.10">
    <property type="entry name" value="Electron Transport, Fmn-binding Protein, Chain A"/>
    <property type="match status" value="1"/>
</dbReference>
<gene>
    <name evidence="3" type="ORF">EPA93_34585</name>
</gene>
<dbReference type="OrthoDB" id="163266at2"/>